<proteinExistence type="predicted"/>
<keyword evidence="2" id="KW-0472">Membrane</keyword>
<name>A0A449BUH0_PLAVN</name>
<dbReference type="KEGG" id="pvv:PVVCY_1004630"/>
<evidence type="ECO:0000313" key="4">
    <source>
        <dbReference type="Proteomes" id="UP000290582"/>
    </source>
</evidence>
<feature type="compositionally biased region" description="Basic and acidic residues" evidence="1">
    <location>
        <begin position="301"/>
        <end position="311"/>
    </location>
</feature>
<feature type="transmembrane region" description="Helical" evidence="2">
    <location>
        <begin position="842"/>
        <end position="862"/>
    </location>
</feature>
<accession>A0A449BUH0</accession>
<feature type="compositionally biased region" description="Polar residues" evidence="1">
    <location>
        <begin position="610"/>
        <end position="624"/>
    </location>
</feature>
<evidence type="ECO:0000313" key="3">
    <source>
        <dbReference type="EMBL" id="VEV57117.1"/>
    </source>
</evidence>
<keyword evidence="2" id="KW-0812">Transmembrane</keyword>
<feature type="compositionally biased region" description="Polar residues" evidence="1">
    <location>
        <begin position="632"/>
        <end position="659"/>
    </location>
</feature>
<feature type="compositionally biased region" description="Basic and acidic residues" evidence="1">
    <location>
        <begin position="401"/>
        <end position="413"/>
    </location>
</feature>
<feature type="transmembrane region" description="Helical" evidence="2">
    <location>
        <begin position="762"/>
        <end position="782"/>
    </location>
</feature>
<feature type="compositionally biased region" description="Polar residues" evidence="1">
    <location>
        <begin position="381"/>
        <end position="400"/>
    </location>
</feature>
<reference evidence="3 4" key="1">
    <citation type="submission" date="2019-01" db="EMBL/GenBank/DDBJ databases">
        <authorList>
            <person name="Ramaprasad A."/>
        </authorList>
    </citation>
    <scope>NUCLEOTIDE SEQUENCE [LARGE SCALE GENOMIC DNA]</scope>
</reference>
<dbReference type="RefSeq" id="XP_037490588.1">
    <property type="nucleotide sequence ID" value="XM_037634495.1"/>
</dbReference>
<dbReference type="InterPro" id="IPR006477">
    <property type="entry name" value="Yir_bir_cir"/>
</dbReference>
<feature type="compositionally biased region" description="Polar residues" evidence="1">
    <location>
        <begin position="279"/>
        <end position="300"/>
    </location>
</feature>
<dbReference type="Proteomes" id="UP000290582">
    <property type="component" value="Chromosome PVVCY_10"/>
</dbReference>
<keyword evidence="2" id="KW-1133">Transmembrane helix</keyword>
<evidence type="ECO:0000256" key="2">
    <source>
        <dbReference type="SAM" id="Phobius"/>
    </source>
</evidence>
<dbReference type="Pfam" id="PF06022">
    <property type="entry name" value="Cir_Bir_Yir"/>
    <property type="match status" value="1"/>
</dbReference>
<dbReference type="GeneID" id="19963198"/>
<organism evidence="3 4">
    <name type="scientific">Plasmodium vinckei vinckei</name>
    <dbReference type="NCBI Taxonomy" id="54757"/>
    <lineage>
        <taxon>Eukaryota</taxon>
        <taxon>Sar</taxon>
        <taxon>Alveolata</taxon>
        <taxon>Apicomplexa</taxon>
        <taxon>Aconoidasida</taxon>
        <taxon>Haemosporida</taxon>
        <taxon>Plasmodiidae</taxon>
        <taxon>Plasmodium</taxon>
        <taxon>Plasmodium (Vinckeia)</taxon>
    </lineage>
</organism>
<feature type="region of interest" description="Disordered" evidence="1">
    <location>
        <begin position="250"/>
        <end position="483"/>
    </location>
</feature>
<evidence type="ECO:0000256" key="1">
    <source>
        <dbReference type="SAM" id="MobiDB-lite"/>
    </source>
</evidence>
<dbReference type="EMBL" id="LR215066">
    <property type="protein sequence ID" value="VEV57117.1"/>
    <property type="molecule type" value="Genomic_DNA"/>
</dbReference>
<feature type="compositionally biased region" description="Polar residues" evidence="1">
    <location>
        <begin position="458"/>
        <end position="469"/>
    </location>
</feature>
<dbReference type="VEuPathDB" id="PlasmoDB:PVVCY_1004630"/>
<feature type="compositionally biased region" description="Polar residues" evidence="1">
    <location>
        <begin position="329"/>
        <end position="347"/>
    </location>
</feature>
<gene>
    <name evidence="3" type="ORF">PVVCY_1004630</name>
</gene>
<protein>
    <submittedName>
        <fullName evidence="3">CIR protein PIR protein</fullName>
    </submittedName>
</protein>
<feature type="compositionally biased region" description="Polar residues" evidence="1">
    <location>
        <begin position="677"/>
        <end position="693"/>
    </location>
</feature>
<feature type="region of interest" description="Disordered" evidence="1">
    <location>
        <begin position="558"/>
        <end position="734"/>
    </location>
</feature>
<feature type="compositionally biased region" description="Low complexity" evidence="1">
    <location>
        <begin position="595"/>
        <end position="609"/>
    </location>
</feature>
<sequence length="871" mass="96250">MDPKKMCELFREADSYFNGKDVDTTKISEHKTIKGYCNNGGCKTNEDGINAVAKYIIIKFKSSIKKDDEYNHYDEYLLMWISDKLLKIHKKGKGKNIGKGRMDAFTLKQAYGEYLEKHKKGLDYWGLLDMNQGLKEANLKYMSEFYKLLNIICKMITDYNNGSRKKIPKYSTDCGRQYKTLYINISECKSYLDLLNKLKGVYDDFSSNIKKNRSNNKLATNLKKLTPEDGDELEAVRGFKSYDFNRPKCKFPIKKKTTPPKASKLNPGPALNTKIQRESPGSQGVSNSTGGQLSNQGDTSKNSDSDQHKTTNETGKQGGGIVHKPEQSPDGQQQNLESKQGNSSSGPEISDDLKDIDQKPPTNELEKQPLVSETKEPSPPETSQKTQLQTQSDPVQPESQNVHESKTPQKEGSSHPNGQGVSKNDPKVSGSENGNPDDEGHEPGAPSDGTGDPPSGNHVPSQGGKQDITNPLDKIGTPTAGGSIDLKSSFFELILKGNEYYNKASDFIDQNQQKFKDAGKKISGAYNSAVDILKSAYNASSIYFNDMINSITNQINQYDTPKSRKSGDKLPQSNDNSQKSEDPSQIPPKEQTQITSPDPSQDPSSKSTPISSQPNQLPPQTQDGQSKDNRLQESPPTQNIDSPNSKQVNPSDSGDNQSESGGTGDNPPTPNGSPTPQKHTSQTPSGTPHISSPSPDPKEQTTPFQSSQGTSGNQNSDRTNQEGPKKPVTSPVVKKENIGTELKGNVITEIGGEYVLKKYKKIGLSIIVILIPITLTILHKYLSSGWRKELKKKTNMKKVINSIGGKKQIQIIIKSSNQKKNTKKSINSVYGEKSPSLNIYKIMQADPVPFINLFFLLIFFVYKRKRDFIEL</sequence>
<feature type="compositionally biased region" description="Low complexity" evidence="1">
    <location>
        <begin position="705"/>
        <end position="716"/>
    </location>
</feature>
<dbReference type="OrthoDB" id="373300at2759"/>
<dbReference type="AlphaFoldDB" id="A0A449BUH0"/>